<dbReference type="PANTHER" id="PTHR39643:SF1">
    <property type="entry name" value="CCA-ADDING ENZYME"/>
    <property type="match status" value="1"/>
</dbReference>
<comment type="similarity">
    <text evidence="10">Belongs to the tRNA nucleotidyltransferase/poly(A) polymerase family. Archaeal CCA-adding enzyme subfamily.</text>
</comment>
<keyword evidence="8 10" id="KW-0460">Magnesium</keyword>
<comment type="function">
    <text evidence="10">Catalyzes the addition and repair of the essential 3'-terminal CCA sequence in tRNAs without using a nucleic acid template. Adds these three nucleotides in the order of C, C, and A to the tRNA nucleotide-73, using CTP and ATP as substrates and producing inorganic pyrophosphate. tRNA 3'-terminal CCA addition is required both for tRNA processing and repair. Also involved in tRNA surveillance by mediating tandem CCA addition to generate a CCACCA at the 3' terminus of unstable tRNAs. While stable tRNAs receive only 3'-terminal CCA, unstable tRNAs are marked with CCACCA and rapidly degraded.</text>
</comment>
<evidence type="ECO:0000259" key="12">
    <source>
        <dbReference type="Pfam" id="PF09249"/>
    </source>
</evidence>
<feature type="binding site" evidence="10">
    <location>
        <position position="57"/>
    </location>
    <ligand>
        <name>CTP</name>
        <dbReference type="ChEBI" id="CHEBI:37563"/>
    </ligand>
</feature>
<dbReference type="Gene3D" id="1.10.1410.30">
    <property type="entry name" value="CCA tRNA nucleotidyltransferase, domain 2"/>
    <property type="match status" value="1"/>
</dbReference>
<feature type="binding site" evidence="10">
    <location>
        <position position="169"/>
    </location>
    <ligand>
        <name>ATP</name>
        <dbReference type="ChEBI" id="CHEBI:30616"/>
    </ligand>
</feature>
<dbReference type="NCBIfam" id="TIGR03671">
    <property type="entry name" value="cca_archaeal"/>
    <property type="match status" value="1"/>
</dbReference>
<evidence type="ECO:0000313" key="14">
    <source>
        <dbReference type="EMBL" id="SEA21552.1"/>
    </source>
</evidence>
<comment type="subunit">
    <text evidence="10">Homodimer.</text>
</comment>
<dbReference type="InterPro" id="IPR011068">
    <property type="entry name" value="NuclTrfase_I-like_C"/>
</dbReference>
<dbReference type="SUPFAM" id="SSF81631">
    <property type="entry name" value="PAP/OAS1 substrate-binding domain"/>
    <property type="match status" value="1"/>
</dbReference>
<feature type="binding site" evidence="10">
    <location>
        <position position="54"/>
    </location>
    <ligand>
        <name>CTP</name>
        <dbReference type="ChEBI" id="CHEBI:37563"/>
    </ligand>
</feature>
<comment type="miscellaneous">
    <text evidence="10">A single active site specifically recognizes both ATP and CTP and is responsible for their addition.</text>
</comment>
<dbReference type="GO" id="GO:0042245">
    <property type="term" value="P:RNA repair"/>
    <property type="evidence" value="ECO:0007669"/>
    <property type="project" value="UniProtKB-KW"/>
</dbReference>
<feature type="domain" description="tRNA nucleotidyltransferase substrate binding" evidence="12">
    <location>
        <begin position="155"/>
        <end position="263"/>
    </location>
</feature>
<proteinExistence type="inferred from homology"/>
<evidence type="ECO:0000256" key="7">
    <source>
        <dbReference type="ARBA" id="ARBA00022840"/>
    </source>
</evidence>
<evidence type="ECO:0000259" key="11">
    <source>
        <dbReference type="Pfam" id="PF01909"/>
    </source>
</evidence>
<name>A0A1H3ZE26_9EURY</name>
<evidence type="ECO:0000256" key="6">
    <source>
        <dbReference type="ARBA" id="ARBA00022800"/>
    </source>
</evidence>
<dbReference type="InterPro" id="IPR048833">
    <property type="entry name" value="CAA_C"/>
</dbReference>
<sequence length="449" mass="49578">MSDFEAVVTRVADRVTPDAEERERLAEAVDALTDRIHDALADVPADADVVQVGSTARGTWLADDRDIDLFVRFPPDLNRAELERYGLDVGRSALPDGREEYAEHPYVTGEFHGFDVDLVPCYDVADATEIQSAVDRTPFHDAYLQERLDADLAHDVRLFKAFLTGIGAYGSDLRTRGFSGYLSELLVLEHGGFEALLRAAADWHPPVRLDPEDHGTATFDDPLVVIDPTDPERNVAAVCAAENVARLQHYARDLLADPRDSLFVPSDPDPLDADAVRDHLDRRGTTPVALVFEAPDLVDDQLYPQLRKSLNGIAGELDRRGFAPLRTATFADERAVLLVELAVEELAAVTRHDGPPVDVREHASGFYDAYADDDVYGPFIDGDRYVVEREREFTTPAAYLTSDALFDVGLGAQIETALEEGYECYVGDEVATLAPEFGVELARYFEPTP</sequence>
<feature type="domain" description="CCA-adding enzyme C-terminal" evidence="13">
    <location>
        <begin position="283"/>
        <end position="427"/>
    </location>
</feature>
<comment type="cofactor">
    <cofactor evidence="10">
        <name>Mg(2+)</name>
        <dbReference type="ChEBI" id="CHEBI:18420"/>
    </cofactor>
</comment>
<feature type="binding site" evidence="10">
    <location>
        <position position="57"/>
    </location>
    <ligand>
        <name>ATP</name>
        <dbReference type="ChEBI" id="CHEBI:30616"/>
    </ligand>
</feature>
<keyword evidence="15" id="KW-1185">Reference proteome</keyword>
<accession>A0A1H3ZE26</accession>
<dbReference type="Gene3D" id="3.30.460.10">
    <property type="entry name" value="Beta Polymerase, domain 2"/>
    <property type="match status" value="1"/>
</dbReference>
<dbReference type="Proteomes" id="UP000236755">
    <property type="component" value="Unassembled WGS sequence"/>
</dbReference>
<dbReference type="Pfam" id="PF09249">
    <property type="entry name" value="tRNA_NucTransf2"/>
    <property type="match status" value="1"/>
</dbReference>
<keyword evidence="1 10" id="KW-0808">Transferase</keyword>
<reference evidence="14 15" key="1">
    <citation type="submission" date="2016-10" db="EMBL/GenBank/DDBJ databases">
        <authorList>
            <person name="de Groot N.N."/>
        </authorList>
    </citation>
    <scope>NUCLEOTIDE SEQUENCE [LARGE SCALE GENOMIC DNA]</scope>
    <source>
        <strain evidence="14 15">CGMCC 1.8712</strain>
    </source>
</reference>
<feature type="binding site" evidence="10">
    <location>
        <position position="54"/>
    </location>
    <ligand>
        <name>ATP</name>
        <dbReference type="ChEBI" id="CHEBI:30616"/>
    </ligand>
</feature>
<evidence type="ECO:0000256" key="9">
    <source>
        <dbReference type="ARBA" id="ARBA00022884"/>
    </source>
</evidence>
<dbReference type="Pfam" id="PF01909">
    <property type="entry name" value="NTP_transf_2"/>
    <property type="match status" value="1"/>
</dbReference>
<protein>
    <recommendedName>
        <fullName evidence="10">CCA-adding enzyme</fullName>
        <ecNumber evidence="10">2.7.7.72</ecNumber>
    </recommendedName>
    <alternativeName>
        <fullName evidence="10">CCA tRNA nucleotidyltransferase</fullName>
    </alternativeName>
    <alternativeName>
        <fullName evidence="10">tRNA CCA-pyrophosphorylase</fullName>
    </alternativeName>
    <alternativeName>
        <fullName evidence="10">tRNA adenylyl-/cytidylyl- transferase</fullName>
    </alternativeName>
    <alternativeName>
        <fullName evidence="10">tRNA nucleotidyltransferase</fullName>
    </alternativeName>
    <alternativeName>
        <fullName evidence="10">tRNA-NT</fullName>
    </alternativeName>
</protein>
<evidence type="ECO:0000256" key="10">
    <source>
        <dbReference type="HAMAP-Rule" id="MF_01264"/>
    </source>
</evidence>
<dbReference type="GO" id="GO:0000287">
    <property type="term" value="F:magnesium ion binding"/>
    <property type="evidence" value="ECO:0007669"/>
    <property type="project" value="UniProtKB-UniRule"/>
</dbReference>
<dbReference type="GO" id="GO:0001680">
    <property type="term" value="P:tRNA 3'-terminal CCA addition"/>
    <property type="evidence" value="ECO:0007669"/>
    <property type="project" value="UniProtKB-UniRule"/>
</dbReference>
<dbReference type="InterPro" id="IPR015329">
    <property type="entry name" value="tRNA_NucTransf2"/>
</dbReference>
<evidence type="ECO:0000256" key="3">
    <source>
        <dbReference type="ARBA" id="ARBA00022695"/>
    </source>
</evidence>
<feature type="binding site" evidence="10">
    <location>
        <position position="66"/>
    </location>
    <ligand>
        <name>Mg(2+)</name>
        <dbReference type="ChEBI" id="CHEBI:18420"/>
    </ligand>
</feature>
<comment type="catalytic activity">
    <reaction evidence="10">
        <text>a tRNA precursor + 2 CTP + ATP = a tRNA with a 3' CCA end + 3 diphosphate</text>
        <dbReference type="Rhea" id="RHEA:14433"/>
        <dbReference type="Rhea" id="RHEA-COMP:10465"/>
        <dbReference type="Rhea" id="RHEA-COMP:10468"/>
        <dbReference type="ChEBI" id="CHEBI:30616"/>
        <dbReference type="ChEBI" id="CHEBI:33019"/>
        <dbReference type="ChEBI" id="CHEBI:37563"/>
        <dbReference type="ChEBI" id="CHEBI:74896"/>
        <dbReference type="ChEBI" id="CHEBI:83071"/>
        <dbReference type="EC" id="2.7.7.72"/>
    </reaction>
</comment>
<feature type="binding site" evidence="10">
    <location>
        <position position="140"/>
    </location>
    <ligand>
        <name>CTP</name>
        <dbReference type="ChEBI" id="CHEBI:37563"/>
    </ligand>
</feature>
<evidence type="ECO:0000259" key="13">
    <source>
        <dbReference type="Pfam" id="PF21133"/>
    </source>
</evidence>
<dbReference type="OrthoDB" id="7378at2157"/>
<keyword evidence="4 10" id="KW-0479">Metal-binding</keyword>
<dbReference type="EC" id="2.7.7.72" evidence="10"/>
<dbReference type="Gene3D" id="3.30.70.1550">
    <property type="entry name" value="Archaeal tRNA CCA-adding enzyme catalytic domain"/>
    <property type="match status" value="1"/>
</dbReference>
<dbReference type="GO" id="GO:0160016">
    <property type="term" value="F:CCACCA tRNA nucleotidyltransferase activity"/>
    <property type="evidence" value="ECO:0007669"/>
    <property type="project" value="RHEA"/>
</dbReference>
<dbReference type="PANTHER" id="PTHR39643">
    <property type="entry name" value="CCA-ADDING ENZYME"/>
    <property type="match status" value="1"/>
</dbReference>
<keyword evidence="5 10" id="KW-0547">Nucleotide-binding</keyword>
<keyword evidence="3 10" id="KW-0548">Nucleotidyltransferase</keyword>
<dbReference type="SUPFAM" id="SSF81301">
    <property type="entry name" value="Nucleotidyltransferase"/>
    <property type="match status" value="1"/>
</dbReference>
<dbReference type="InterPro" id="IPR006116">
    <property type="entry name" value="NT_2-5OAS_ClassI-CCAase"/>
</dbReference>
<feature type="binding site" evidence="10">
    <location>
        <position position="160"/>
    </location>
    <ligand>
        <name>CTP</name>
        <dbReference type="ChEBI" id="CHEBI:37563"/>
    </ligand>
</feature>
<feature type="binding site" evidence="10">
    <location>
        <position position="169"/>
    </location>
    <ligand>
        <name>CTP</name>
        <dbReference type="ChEBI" id="CHEBI:37563"/>
    </ligand>
</feature>
<keyword evidence="6 10" id="KW-0692">RNA repair</keyword>
<dbReference type="PIRSF" id="PIRSF005335">
    <property type="entry name" value="CCA_arch"/>
    <property type="match status" value="1"/>
</dbReference>
<comment type="catalytic activity">
    <reaction evidence="10">
        <text>a tRNA with a 3' CCA end + 2 CTP + ATP = a tRNA with a 3' CCACCA end + 3 diphosphate</text>
        <dbReference type="Rhea" id="RHEA:76235"/>
        <dbReference type="Rhea" id="RHEA-COMP:10468"/>
        <dbReference type="Rhea" id="RHEA-COMP:18655"/>
        <dbReference type="ChEBI" id="CHEBI:30616"/>
        <dbReference type="ChEBI" id="CHEBI:33019"/>
        <dbReference type="ChEBI" id="CHEBI:37563"/>
        <dbReference type="ChEBI" id="CHEBI:83071"/>
        <dbReference type="ChEBI" id="CHEBI:195187"/>
    </reaction>
</comment>
<dbReference type="AlphaFoldDB" id="A0A1H3ZE26"/>
<dbReference type="GO" id="GO:0000049">
    <property type="term" value="F:tRNA binding"/>
    <property type="evidence" value="ECO:0007669"/>
    <property type="project" value="UniProtKB-UniRule"/>
</dbReference>
<evidence type="ECO:0000256" key="5">
    <source>
        <dbReference type="ARBA" id="ARBA00022741"/>
    </source>
</evidence>
<keyword evidence="2 10" id="KW-0819">tRNA processing</keyword>
<dbReference type="InterPro" id="IPR002934">
    <property type="entry name" value="Polymerase_NTP_transf_dom"/>
</dbReference>
<gene>
    <name evidence="10" type="primary">cca</name>
    <name evidence="14" type="ORF">SAMN04488065_2290</name>
</gene>
<keyword evidence="9 10" id="KW-0694">RNA-binding</keyword>
<dbReference type="STRING" id="555874.SAMN04488065_2290"/>
<dbReference type="RefSeq" id="WP_092635333.1">
    <property type="nucleotide sequence ID" value="NZ_FNQT01000003.1"/>
</dbReference>
<organism evidence="14 15">
    <name type="scientific">Haloplanus vescus</name>
    <dbReference type="NCBI Taxonomy" id="555874"/>
    <lineage>
        <taxon>Archaea</taxon>
        <taxon>Methanobacteriati</taxon>
        <taxon>Methanobacteriota</taxon>
        <taxon>Stenosarchaea group</taxon>
        <taxon>Halobacteria</taxon>
        <taxon>Halobacteriales</taxon>
        <taxon>Haloferacaceae</taxon>
        <taxon>Haloplanus</taxon>
    </lineage>
</organism>
<feature type="binding site" evidence="10">
    <location>
        <position position="160"/>
    </location>
    <ligand>
        <name>ATP</name>
        <dbReference type="ChEBI" id="CHEBI:30616"/>
    </ligand>
</feature>
<feature type="binding site" evidence="10">
    <location>
        <position position="117"/>
    </location>
    <ligand>
        <name>Mg(2+)</name>
        <dbReference type="ChEBI" id="CHEBI:18420"/>
    </ligand>
</feature>
<dbReference type="InterPro" id="IPR042090">
    <property type="entry name" value="CCA_tRNA_nucleotrans_2"/>
</dbReference>
<evidence type="ECO:0000313" key="15">
    <source>
        <dbReference type="Proteomes" id="UP000236755"/>
    </source>
</evidence>
<dbReference type="GO" id="GO:0005524">
    <property type="term" value="F:ATP binding"/>
    <property type="evidence" value="ECO:0007669"/>
    <property type="project" value="UniProtKB-UniRule"/>
</dbReference>
<dbReference type="CDD" id="cd05400">
    <property type="entry name" value="NT_2-5OAS_ClassI-CCAase"/>
    <property type="match status" value="1"/>
</dbReference>
<dbReference type="GO" id="GO:0004810">
    <property type="term" value="F:CCA tRNA nucleotidyltransferase activity"/>
    <property type="evidence" value="ECO:0007669"/>
    <property type="project" value="UniProtKB-UniRule"/>
</dbReference>
<dbReference type="Gene3D" id="3.30.70.590">
    <property type="entry name" value="Poly(A) polymerase predicted RNA binding domain"/>
    <property type="match status" value="1"/>
</dbReference>
<dbReference type="HAMAP" id="MF_01264">
    <property type="entry name" value="CCA_arch"/>
    <property type="match status" value="1"/>
</dbReference>
<dbReference type="PROSITE" id="PS50152">
    <property type="entry name" value="25A_SYNTH_3"/>
    <property type="match status" value="1"/>
</dbReference>
<feature type="binding site" evidence="10">
    <location>
        <position position="68"/>
    </location>
    <ligand>
        <name>Mg(2+)</name>
        <dbReference type="ChEBI" id="CHEBI:18420"/>
    </ligand>
</feature>
<evidence type="ECO:0000256" key="1">
    <source>
        <dbReference type="ARBA" id="ARBA00022679"/>
    </source>
</evidence>
<dbReference type="InterPro" id="IPR043519">
    <property type="entry name" value="NT_sf"/>
</dbReference>
<feature type="domain" description="Polymerase nucleotidyl transferase" evidence="11">
    <location>
        <begin position="43"/>
        <end position="140"/>
    </location>
</feature>
<dbReference type="EMBL" id="FNQT01000003">
    <property type="protein sequence ID" value="SEA21552.1"/>
    <property type="molecule type" value="Genomic_DNA"/>
</dbReference>
<evidence type="ECO:0000256" key="2">
    <source>
        <dbReference type="ARBA" id="ARBA00022694"/>
    </source>
</evidence>
<keyword evidence="7 10" id="KW-0067">ATP-binding</keyword>
<feature type="binding site" evidence="10">
    <location>
        <position position="140"/>
    </location>
    <ligand>
        <name>ATP</name>
        <dbReference type="ChEBI" id="CHEBI:30616"/>
    </ligand>
</feature>
<dbReference type="InterPro" id="IPR008229">
    <property type="entry name" value="CCA-adding_arc"/>
</dbReference>
<evidence type="ECO:0000256" key="4">
    <source>
        <dbReference type="ARBA" id="ARBA00022723"/>
    </source>
</evidence>
<evidence type="ECO:0000256" key="8">
    <source>
        <dbReference type="ARBA" id="ARBA00022842"/>
    </source>
</evidence>
<dbReference type="Pfam" id="PF21133">
    <property type="entry name" value="CAA_C"/>
    <property type="match status" value="1"/>
</dbReference>
<dbReference type="SUPFAM" id="SSF55003">
    <property type="entry name" value="PAP/Archaeal CCA-adding enzyme, C-terminal domain"/>
    <property type="match status" value="1"/>
</dbReference>